<feature type="region of interest" description="Disordered" evidence="1">
    <location>
        <begin position="1"/>
        <end position="36"/>
    </location>
</feature>
<accession>A0A1M5ZJZ1</accession>
<proteinExistence type="predicted"/>
<keyword evidence="4" id="KW-1185">Reference proteome</keyword>
<dbReference type="RefSeq" id="WP_073083051.1">
    <property type="nucleotide sequence ID" value="NZ_FQXV01000022.1"/>
</dbReference>
<dbReference type="Proteomes" id="UP000183995">
    <property type="component" value="Unassembled WGS sequence"/>
</dbReference>
<name>A0A1M5ZJZ1_9FIRM</name>
<gene>
    <name evidence="2" type="ORF">SAMN02745823_03762</name>
    <name evidence="3" type="ORF">SAMN02745823_03840</name>
</gene>
<organism evidence="3 4">
    <name type="scientific">Sporobacter termitidis DSM 10068</name>
    <dbReference type="NCBI Taxonomy" id="1123282"/>
    <lineage>
        <taxon>Bacteria</taxon>
        <taxon>Bacillati</taxon>
        <taxon>Bacillota</taxon>
        <taxon>Clostridia</taxon>
        <taxon>Eubacteriales</taxon>
        <taxon>Oscillospiraceae</taxon>
        <taxon>Sporobacter</taxon>
    </lineage>
</organism>
<dbReference type="STRING" id="1123282.SAMN02745823_03762"/>
<sequence length="84" mass="9639">MNNDIPEPHNEPPEDDYITARCGHEVSGDDTDEKGRPDNFLITWHGIKKCETLCPECFRAKVSALPTDELAYWFGCEVQTVERR</sequence>
<dbReference type="AlphaFoldDB" id="A0A1M5ZJZ1"/>
<dbReference type="EMBL" id="FQXV01000024">
    <property type="protein sequence ID" value="SHI24468.1"/>
    <property type="molecule type" value="Genomic_DNA"/>
</dbReference>
<dbReference type="OrthoDB" id="2928188at2"/>
<evidence type="ECO:0000313" key="4">
    <source>
        <dbReference type="Proteomes" id="UP000183995"/>
    </source>
</evidence>
<protein>
    <submittedName>
        <fullName evidence="3">Uncharacterized protein</fullName>
    </submittedName>
</protein>
<evidence type="ECO:0000313" key="2">
    <source>
        <dbReference type="EMBL" id="SHI23776.1"/>
    </source>
</evidence>
<reference evidence="3 4" key="1">
    <citation type="submission" date="2016-11" db="EMBL/GenBank/DDBJ databases">
        <authorList>
            <person name="Jaros S."/>
            <person name="Januszkiewicz K."/>
            <person name="Wedrychowicz H."/>
        </authorList>
    </citation>
    <scope>NUCLEOTIDE SEQUENCE [LARGE SCALE GENOMIC DNA]</scope>
    <source>
        <strain evidence="3 4">DSM 10068</strain>
    </source>
</reference>
<evidence type="ECO:0000256" key="1">
    <source>
        <dbReference type="SAM" id="MobiDB-lite"/>
    </source>
</evidence>
<dbReference type="EMBL" id="FQXV01000022">
    <property type="protein sequence ID" value="SHI23776.1"/>
    <property type="molecule type" value="Genomic_DNA"/>
</dbReference>
<feature type="compositionally biased region" description="Basic and acidic residues" evidence="1">
    <location>
        <begin position="1"/>
        <end position="12"/>
    </location>
</feature>
<evidence type="ECO:0000313" key="3">
    <source>
        <dbReference type="EMBL" id="SHI24468.1"/>
    </source>
</evidence>
<feature type="compositionally biased region" description="Basic and acidic residues" evidence="1">
    <location>
        <begin position="22"/>
        <end position="36"/>
    </location>
</feature>